<dbReference type="PANTHER" id="PTHR47074:SF11">
    <property type="entry name" value="REVERSE TRANSCRIPTASE-LIKE PROTEIN"/>
    <property type="match status" value="1"/>
</dbReference>
<dbReference type="EnsemblPlants" id="AET2Gv20743700.8">
    <property type="protein sequence ID" value="AET2Gv20743700.8"/>
    <property type="gene ID" value="AET2Gv20743700"/>
</dbReference>
<dbReference type="PANTHER" id="PTHR47074">
    <property type="entry name" value="BNAC02G40300D PROTEIN"/>
    <property type="match status" value="1"/>
</dbReference>
<feature type="domain" description="RNase H type-1" evidence="1">
    <location>
        <begin position="14"/>
        <end position="117"/>
    </location>
</feature>
<evidence type="ECO:0000259" key="1">
    <source>
        <dbReference type="Pfam" id="PF13456"/>
    </source>
</evidence>
<evidence type="ECO:0000313" key="2">
    <source>
        <dbReference type="EnsemblPlants" id="AET2Gv20743700.8"/>
    </source>
</evidence>
<dbReference type="InterPro" id="IPR052929">
    <property type="entry name" value="RNase_H-like_EbsB-rel"/>
</dbReference>
<reference evidence="3" key="2">
    <citation type="journal article" date="2017" name="Nat. Plants">
        <title>The Aegilops tauschii genome reveals multiple impacts of transposons.</title>
        <authorList>
            <person name="Zhao G."/>
            <person name="Zou C."/>
            <person name="Li K."/>
            <person name="Wang K."/>
            <person name="Li T."/>
            <person name="Gao L."/>
            <person name="Zhang X."/>
            <person name="Wang H."/>
            <person name="Yang Z."/>
            <person name="Liu X."/>
            <person name="Jiang W."/>
            <person name="Mao L."/>
            <person name="Kong X."/>
            <person name="Jiao Y."/>
            <person name="Jia J."/>
        </authorList>
    </citation>
    <scope>NUCLEOTIDE SEQUENCE [LARGE SCALE GENOMIC DNA]</scope>
    <source>
        <strain evidence="3">cv. AL8/78</strain>
    </source>
</reference>
<name>A0A453C674_AEGTS</name>
<protein>
    <recommendedName>
        <fullName evidence="1">RNase H type-1 domain-containing protein</fullName>
    </recommendedName>
</protein>
<reference evidence="2" key="4">
    <citation type="submission" date="2019-03" db="UniProtKB">
        <authorList>
            <consortium name="EnsemblPlants"/>
        </authorList>
    </citation>
    <scope>IDENTIFICATION</scope>
</reference>
<dbReference type="GO" id="GO:0004523">
    <property type="term" value="F:RNA-DNA hybrid ribonuclease activity"/>
    <property type="evidence" value="ECO:0007669"/>
    <property type="project" value="InterPro"/>
</dbReference>
<dbReference type="AlphaFoldDB" id="A0A453C674"/>
<proteinExistence type="predicted"/>
<reference evidence="3" key="1">
    <citation type="journal article" date="2014" name="Science">
        <title>Ancient hybridizations among the ancestral genomes of bread wheat.</title>
        <authorList>
            <consortium name="International Wheat Genome Sequencing Consortium,"/>
            <person name="Marcussen T."/>
            <person name="Sandve S.R."/>
            <person name="Heier L."/>
            <person name="Spannagl M."/>
            <person name="Pfeifer M."/>
            <person name="Jakobsen K.S."/>
            <person name="Wulff B.B."/>
            <person name="Steuernagel B."/>
            <person name="Mayer K.F."/>
            <person name="Olsen O.A."/>
        </authorList>
    </citation>
    <scope>NUCLEOTIDE SEQUENCE [LARGE SCALE GENOMIC DNA]</scope>
    <source>
        <strain evidence="3">cv. AL8/78</strain>
    </source>
</reference>
<dbReference type="Gramene" id="AET2Gv20743700.8">
    <property type="protein sequence ID" value="AET2Gv20743700.8"/>
    <property type="gene ID" value="AET2Gv20743700"/>
</dbReference>
<dbReference type="SUPFAM" id="SSF53098">
    <property type="entry name" value="Ribonuclease H-like"/>
    <property type="match status" value="1"/>
</dbReference>
<reference evidence="2" key="5">
    <citation type="journal article" date="2021" name="G3 (Bethesda)">
        <title>Aegilops tauschii genome assembly Aet v5.0 features greater sequence contiguity and improved annotation.</title>
        <authorList>
            <person name="Wang L."/>
            <person name="Zhu T."/>
            <person name="Rodriguez J.C."/>
            <person name="Deal K.R."/>
            <person name="Dubcovsky J."/>
            <person name="McGuire P.E."/>
            <person name="Lux T."/>
            <person name="Spannagl M."/>
            <person name="Mayer K.F.X."/>
            <person name="Baldrich P."/>
            <person name="Meyers B.C."/>
            <person name="Huo N."/>
            <person name="Gu Y.Q."/>
            <person name="Zhou H."/>
            <person name="Devos K.M."/>
            <person name="Bennetzen J.L."/>
            <person name="Unver T."/>
            <person name="Budak H."/>
            <person name="Gulick P.J."/>
            <person name="Galiba G."/>
            <person name="Kalapos B."/>
            <person name="Nelson D.R."/>
            <person name="Li P."/>
            <person name="You F.M."/>
            <person name="Luo M.C."/>
            <person name="Dvorak J."/>
        </authorList>
    </citation>
    <scope>NUCLEOTIDE SEQUENCE [LARGE SCALE GENOMIC DNA]</scope>
    <source>
        <strain evidence="2">cv. AL8/78</strain>
    </source>
</reference>
<dbReference type="InterPro" id="IPR002156">
    <property type="entry name" value="RNaseH_domain"/>
</dbReference>
<organism evidence="2 3">
    <name type="scientific">Aegilops tauschii subsp. strangulata</name>
    <name type="common">Goatgrass</name>
    <dbReference type="NCBI Taxonomy" id="200361"/>
    <lineage>
        <taxon>Eukaryota</taxon>
        <taxon>Viridiplantae</taxon>
        <taxon>Streptophyta</taxon>
        <taxon>Embryophyta</taxon>
        <taxon>Tracheophyta</taxon>
        <taxon>Spermatophyta</taxon>
        <taxon>Magnoliopsida</taxon>
        <taxon>Liliopsida</taxon>
        <taxon>Poales</taxon>
        <taxon>Poaceae</taxon>
        <taxon>BOP clade</taxon>
        <taxon>Pooideae</taxon>
        <taxon>Triticodae</taxon>
        <taxon>Triticeae</taxon>
        <taxon>Triticinae</taxon>
        <taxon>Aegilops</taxon>
    </lineage>
</organism>
<dbReference type="Proteomes" id="UP000015105">
    <property type="component" value="Chromosome 2D"/>
</dbReference>
<keyword evidence="3" id="KW-1185">Reference proteome</keyword>
<accession>A0A453C674</accession>
<dbReference type="Pfam" id="PF13456">
    <property type="entry name" value="RVT_3"/>
    <property type="match status" value="1"/>
</dbReference>
<dbReference type="GO" id="GO:0003676">
    <property type="term" value="F:nucleic acid binding"/>
    <property type="evidence" value="ECO:0007669"/>
    <property type="project" value="InterPro"/>
</dbReference>
<evidence type="ECO:0000313" key="3">
    <source>
        <dbReference type="Proteomes" id="UP000015105"/>
    </source>
</evidence>
<sequence>GWRSPDAGVVKITTDGALNLVEGRGGAGGVARSSTAFLGAWSKPYLGVSTDPLIIEAFSLREGVRFATLRGFLHVIIEVDCLELVTLWRTRHNSRSIVAPILNVTETWLAETPSFLVTSLLADCPGNALI</sequence>
<reference evidence="2" key="3">
    <citation type="journal article" date="2017" name="Nature">
        <title>Genome sequence of the progenitor of the wheat D genome Aegilops tauschii.</title>
        <authorList>
            <person name="Luo M.C."/>
            <person name="Gu Y.Q."/>
            <person name="Puiu D."/>
            <person name="Wang H."/>
            <person name="Twardziok S.O."/>
            <person name="Deal K.R."/>
            <person name="Huo N."/>
            <person name="Zhu T."/>
            <person name="Wang L."/>
            <person name="Wang Y."/>
            <person name="McGuire P.E."/>
            <person name="Liu S."/>
            <person name="Long H."/>
            <person name="Ramasamy R.K."/>
            <person name="Rodriguez J.C."/>
            <person name="Van S.L."/>
            <person name="Yuan L."/>
            <person name="Wang Z."/>
            <person name="Xia Z."/>
            <person name="Xiao L."/>
            <person name="Anderson O.D."/>
            <person name="Ouyang S."/>
            <person name="Liang Y."/>
            <person name="Zimin A.V."/>
            <person name="Pertea G."/>
            <person name="Qi P."/>
            <person name="Bennetzen J.L."/>
            <person name="Dai X."/>
            <person name="Dawson M.W."/>
            <person name="Muller H.G."/>
            <person name="Kugler K."/>
            <person name="Rivarola-Duarte L."/>
            <person name="Spannagl M."/>
            <person name="Mayer K.F.X."/>
            <person name="Lu F.H."/>
            <person name="Bevan M.W."/>
            <person name="Leroy P."/>
            <person name="Li P."/>
            <person name="You F.M."/>
            <person name="Sun Q."/>
            <person name="Liu Z."/>
            <person name="Lyons E."/>
            <person name="Wicker T."/>
            <person name="Salzberg S.L."/>
            <person name="Devos K.M."/>
            <person name="Dvorak J."/>
        </authorList>
    </citation>
    <scope>NUCLEOTIDE SEQUENCE [LARGE SCALE GENOMIC DNA]</scope>
    <source>
        <strain evidence="2">cv. AL8/78</strain>
    </source>
</reference>
<dbReference type="InterPro" id="IPR012337">
    <property type="entry name" value="RNaseH-like_sf"/>
</dbReference>